<dbReference type="InterPro" id="IPR029016">
    <property type="entry name" value="GAF-like_dom_sf"/>
</dbReference>
<dbReference type="SUPFAM" id="SSF46785">
    <property type="entry name" value="Winged helix' DNA-binding domain"/>
    <property type="match status" value="1"/>
</dbReference>
<dbReference type="InterPro" id="IPR005471">
    <property type="entry name" value="Tscrpt_reg_IclR_N"/>
</dbReference>
<dbReference type="Gene3D" id="1.10.10.10">
    <property type="entry name" value="Winged helix-like DNA-binding domain superfamily/Winged helix DNA-binding domain"/>
    <property type="match status" value="1"/>
</dbReference>
<gene>
    <name evidence="6" type="ORF">NYR54_08070</name>
</gene>
<dbReference type="Gene3D" id="3.30.450.40">
    <property type="match status" value="1"/>
</dbReference>
<feature type="domain" description="HTH iclR-type" evidence="4">
    <location>
        <begin position="18"/>
        <end position="79"/>
    </location>
</feature>
<dbReference type="RefSeq" id="WP_261515108.1">
    <property type="nucleotide sequence ID" value="NZ_JAODNV010000008.1"/>
</dbReference>
<dbReference type="InterPro" id="IPR050707">
    <property type="entry name" value="HTH_MetabolicPath_Reg"/>
</dbReference>
<protein>
    <submittedName>
        <fullName evidence="6">Helix-turn-helix domain-containing protein</fullName>
    </submittedName>
</protein>
<name>A0A9X2X7B1_9HYPH</name>
<dbReference type="AlphaFoldDB" id="A0A9X2X7B1"/>
<dbReference type="EMBL" id="JAODNV010000008">
    <property type="protein sequence ID" value="MCT8990250.1"/>
    <property type="molecule type" value="Genomic_DNA"/>
</dbReference>
<dbReference type="InterPro" id="IPR014757">
    <property type="entry name" value="Tscrpt_reg_IclR_C"/>
</dbReference>
<dbReference type="GO" id="GO:0045892">
    <property type="term" value="P:negative regulation of DNA-templated transcription"/>
    <property type="evidence" value="ECO:0007669"/>
    <property type="project" value="TreeGrafter"/>
</dbReference>
<organism evidence="6 7">
    <name type="scientific">Chelativorans petroleitrophicus</name>
    <dbReference type="NCBI Taxonomy" id="2975484"/>
    <lineage>
        <taxon>Bacteria</taxon>
        <taxon>Pseudomonadati</taxon>
        <taxon>Pseudomonadota</taxon>
        <taxon>Alphaproteobacteria</taxon>
        <taxon>Hyphomicrobiales</taxon>
        <taxon>Phyllobacteriaceae</taxon>
        <taxon>Chelativorans</taxon>
    </lineage>
</organism>
<reference evidence="6" key="1">
    <citation type="submission" date="2022-08" db="EMBL/GenBank/DDBJ databases">
        <title>Chelativorans sichuanense sp. nov., a paraffin oil-degrading bacterium isolated from a mixture of oil-based drill cuttings and paddy soil.</title>
        <authorList>
            <person name="Yu J."/>
            <person name="Liu H."/>
            <person name="Chen Q."/>
        </authorList>
    </citation>
    <scope>NUCLEOTIDE SEQUENCE</scope>
    <source>
        <strain evidence="6">SCAU 2101</strain>
    </source>
</reference>
<dbReference type="PANTHER" id="PTHR30136">
    <property type="entry name" value="HELIX-TURN-HELIX TRANSCRIPTIONAL REGULATOR, ICLR FAMILY"/>
    <property type="match status" value="1"/>
</dbReference>
<proteinExistence type="predicted"/>
<keyword evidence="3" id="KW-0804">Transcription</keyword>
<comment type="caution">
    <text evidence="6">The sequence shown here is derived from an EMBL/GenBank/DDBJ whole genome shotgun (WGS) entry which is preliminary data.</text>
</comment>
<dbReference type="SUPFAM" id="SSF55781">
    <property type="entry name" value="GAF domain-like"/>
    <property type="match status" value="1"/>
</dbReference>
<sequence>MEERGSTGGQRRRSFANVTAIERVLTVLEAINRMPTITVKRISSECDVPAATVVRILETLCAQGYLVHLSRRAGYSLTSRVKALSAGYHGPPMIVERLSKYVDALTMQHLWPFSIATLEHDVMVIQYTAMELSPLSHVRTTLHRRLSLVGRAYGIAYLAFCSSIERHHLARIIFSQDYPEKDAIKSLRDWKDLIMRTRARGYAIRPRNFDPTTSTIAVPIMIGPGRVAATIGMTFFRRSLRPAQVAGYASILKATAKEAGEELRAAILARQEETALATPSGLVTG</sequence>
<evidence type="ECO:0000313" key="6">
    <source>
        <dbReference type="EMBL" id="MCT8990250.1"/>
    </source>
</evidence>
<keyword evidence="2" id="KW-0238">DNA-binding</keyword>
<dbReference type="GO" id="GO:0003700">
    <property type="term" value="F:DNA-binding transcription factor activity"/>
    <property type="evidence" value="ECO:0007669"/>
    <property type="project" value="TreeGrafter"/>
</dbReference>
<dbReference type="PROSITE" id="PS51078">
    <property type="entry name" value="ICLR_ED"/>
    <property type="match status" value="1"/>
</dbReference>
<dbReference type="PROSITE" id="PS51077">
    <property type="entry name" value="HTH_ICLR"/>
    <property type="match status" value="1"/>
</dbReference>
<evidence type="ECO:0000256" key="1">
    <source>
        <dbReference type="ARBA" id="ARBA00023015"/>
    </source>
</evidence>
<evidence type="ECO:0000259" key="5">
    <source>
        <dbReference type="PROSITE" id="PS51078"/>
    </source>
</evidence>
<accession>A0A9X2X7B1</accession>
<keyword evidence="1" id="KW-0805">Transcription regulation</keyword>
<evidence type="ECO:0000313" key="7">
    <source>
        <dbReference type="Proteomes" id="UP001149009"/>
    </source>
</evidence>
<dbReference type="SMART" id="SM00346">
    <property type="entry name" value="HTH_ICLR"/>
    <property type="match status" value="1"/>
</dbReference>
<feature type="domain" description="IclR-ED" evidence="5">
    <location>
        <begin position="80"/>
        <end position="265"/>
    </location>
</feature>
<evidence type="ECO:0000259" key="4">
    <source>
        <dbReference type="PROSITE" id="PS51077"/>
    </source>
</evidence>
<dbReference type="InterPro" id="IPR036388">
    <property type="entry name" value="WH-like_DNA-bd_sf"/>
</dbReference>
<dbReference type="GO" id="GO:0003677">
    <property type="term" value="F:DNA binding"/>
    <property type="evidence" value="ECO:0007669"/>
    <property type="project" value="UniProtKB-KW"/>
</dbReference>
<keyword evidence="7" id="KW-1185">Reference proteome</keyword>
<dbReference type="PANTHER" id="PTHR30136:SF23">
    <property type="entry name" value="DNA-BINDING TRANSCRIPTIONAL ACTIVATOR MHPR"/>
    <property type="match status" value="1"/>
</dbReference>
<dbReference type="Proteomes" id="UP001149009">
    <property type="component" value="Unassembled WGS sequence"/>
</dbReference>
<dbReference type="Pfam" id="PF09339">
    <property type="entry name" value="HTH_IclR"/>
    <property type="match status" value="1"/>
</dbReference>
<evidence type="ECO:0000256" key="3">
    <source>
        <dbReference type="ARBA" id="ARBA00023163"/>
    </source>
</evidence>
<evidence type="ECO:0000256" key="2">
    <source>
        <dbReference type="ARBA" id="ARBA00023125"/>
    </source>
</evidence>
<dbReference type="InterPro" id="IPR036390">
    <property type="entry name" value="WH_DNA-bd_sf"/>
</dbReference>